<dbReference type="GO" id="GO:0016874">
    <property type="term" value="F:ligase activity"/>
    <property type="evidence" value="ECO:0007669"/>
    <property type="project" value="UniProtKB-KW"/>
</dbReference>
<accession>A0ABP9CSH1</accession>
<evidence type="ECO:0000259" key="7">
    <source>
        <dbReference type="Pfam" id="PF00501"/>
    </source>
</evidence>
<sequence length="625" mass="66683">MRRRHCEPVTRGALQRSGGPQVQEFTTPATFTVADDASAVDAVFDFAASDPALAVFDRLVDGRWTPVRADDFAEQVRGAAKGLVASGVEPGDRVALMSATRYEWSLLDYAIWAAGATTVPVYETSSTGQVEWILEDSQAKVLIVEHHEHTATVAPIRDAAPALSSVFQIDPGGDTPDGAIADLAERGSGVADSVIDDRVRGLTADSSAVLIYTSGTTGRPKGCRLTHRNLLAESHGAIAAFHTELRRGRRSLMFLPMAHVLAHAISIAAFQSKVTLGHFSDIPTLVPTFGEFKPNFILSVPRVFEKVYNTARQSAHDDSPLKGRIFDRADEVAVAWSRAQADGGAGLLLQAQHALFDKLVYSKLRAALGGECEIAISGGAPLGARLGHFFRGIGVTIYEGYGLTETTAAVAVNTVDHIKVGTVGRPLPGNSARIAEDGEILVSGPVVFDGYWRNETATAESLEDGWFHTGDLGSLDADGYLSITGRKKEIIVTAGGKNVAPAGLEDSLRSHPLISQAMVVGDQKPFIAVLVTVDEDAWPAWKERNGKPGDATVADLTADPDLVAEIDAAVKAANRTVSHAESIKKFRILPKDFSEETGEITPTMKLKRNVVAASYAGEIEAIYAK</sequence>
<evidence type="ECO:0000313" key="8">
    <source>
        <dbReference type="EMBL" id="GAA4817945.1"/>
    </source>
</evidence>
<comment type="similarity">
    <text evidence="1">Belongs to the ATP-dependent AMP-binding enzyme family.</text>
</comment>
<evidence type="ECO:0000256" key="1">
    <source>
        <dbReference type="ARBA" id="ARBA00006432"/>
    </source>
</evidence>
<dbReference type="Gene3D" id="3.40.50.12780">
    <property type="entry name" value="N-terminal domain of ligase-like"/>
    <property type="match status" value="2"/>
</dbReference>
<gene>
    <name evidence="8" type="ORF">GCM10023353_26060</name>
</gene>
<comment type="caution">
    <text evidence="8">The sequence shown here is derived from an EMBL/GenBank/DDBJ whole genome shotgun (WGS) entry which is preliminary data.</text>
</comment>
<keyword evidence="3" id="KW-0276">Fatty acid metabolism</keyword>
<protein>
    <recommendedName>
        <fullName evidence="5">Acyl-CoA synthetase</fullName>
    </recommendedName>
</protein>
<dbReference type="EMBL" id="BAABKQ010000001">
    <property type="protein sequence ID" value="GAA4817945.1"/>
    <property type="molecule type" value="Genomic_DNA"/>
</dbReference>
<evidence type="ECO:0000313" key="9">
    <source>
        <dbReference type="Proteomes" id="UP001500839"/>
    </source>
</evidence>
<dbReference type="InterPro" id="IPR020845">
    <property type="entry name" value="AMP-binding_CS"/>
</dbReference>
<dbReference type="InterPro" id="IPR000873">
    <property type="entry name" value="AMP-dep_synth/lig_dom"/>
</dbReference>
<dbReference type="InterPro" id="IPR042099">
    <property type="entry name" value="ANL_N_sf"/>
</dbReference>
<evidence type="ECO:0000256" key="5">
    <source>
        <dbReference type="ARBA" id="ARBA00032875"/>
    </source>
</evidence>
<proteinExistence type="inferred from homology"/>
<keyword evidence="2 8" id="KW-0436">Ligase</keyword>
<dbReference type="Pfam" id="PF23562">
    <property type="entry name" value="AMP-binding_C_3"/>
    <property type="match status" value="1"/>
</dbReference>
<dbReference type="PANTHER" id="PTHR43272">
    <property type="entry name" value="LONG-CHAIN-FATTY-ACID--COA LIGASE"/>
    <property type="match status" value="1"/>
</dbReference>
<dbReference type="SUPFAM" id="SSF56801">
    <property type="entry name" value="Acetyl-CoA synthetase-like"/>
    <property type="match status" value="1"/>
</dbReference>
<dbReference type="CDD" id="cd05907">
    <property type="entry name" value="VL_LC_FACS_like"/>
    <property type="match status" value="1"/>
</dbReference>
<dbReference type="Pfam" id="PF00501">
    <property type="entry name" value="AMP-binding"/>
    <property type="match status" value="1"/>
</dbReference>
<name>A0ABP9CSH1_9ACTN</name>
<evidence type="ECO:0000256" key="3">
    <source>
        <dbReference type="ARBA" id="ARBA00022832"/>
    </source>
</evidence>
<keyword evidence="9" id="KW-1185">Reference proteome</keyword>
<reference evidence="9" key="1">
    <citation type="journal article" date="2019" name="Int. J. Syst. Evol. Microbiol.">
        <title>The Global Catalogue of Microorganisms (GCM) 10K type strain sequencing project: providing services to taxonomists for standard genome sequencing and annotation.</title>
        <authorList>
            <consortium name="The Broad Institute Genomics Platform"/>
            <consortium name="The Broad Institute Genome Sequencing Center for Infectious Disease"/>
            <person name="Wu L."/>
            <person name="Ma J."/>
        </authorList>
    </citation>
    <scope>NUCLEOTIDE SEQUENCE [LARGE SCALE GENOMIC DNA]</scope>
    <source>
        <strain evidence="9">JCM 18542</strain>
    </source>
</reference>
<evidence type="ECO:0000256" key="4">
    <source>
        <dbReference type="ARBA" id="ARBA00023098"/>
    </source>
</evidence>
<dbReference type="PROSITE" id="PS00455">
    <property type="entry name" value="AMP_BINDING"/>
    <property type="match status" value="1"/>
</dbReference>
<feature type="region of interest" description="Disordered" evidence="6">
    <location>
        <begin position="1"/>
        <end position="21"/>
    </location>
</feature>
<feature type="domain" description="AMP-dependent synthetase/ligase" evidence="7">
    <location>
        <begin position="69"/>
        <end position="452"/>
    </location>
</feature>
<dbReference type="Proteomes" id="UP001500839">
    <property type="component" value="Unassembled WGS sequence"/>
</dbReference>
<evidence type="ECO:0000256" key="6">
    <source>
        <dbReference type="SAM" id="MobiDB-lite"/>
    </source>
</evidence>
<dbReference type="PANTHER" id="PTHR43272:SF32">
    <property type="entry name" value="AMP-DEPENDENT SYNTHETASE_LIGASE DOMAIN-CONTAINING PROTEIN"/>
    <property type="match status" value="1"/>
</dbReference>
<keyword evidence="4" id="KW-0443">Lipid metabolism</keyword>
<evidence type="ECO:0000256" key="2">
    <source>
        <dbReference type="ARBA" id="ARBA00022598"/>
    </source>
</evidence>
<organism evidence="8 9">
    <name type="scientific">Tomitella cavernea</name>
    <dbReference type="NCBI Taxonomy" id="1387982"/>
    <lineage>
        <taxon>Bacteria</taxon>
        <taxon>Bacillati</taxon>
        <taxon>Actinomycetota</taxon>
        <taxon>Actinomycetes</taxon>
        <taxon>Mycobacteriales</taxon>
        <taxon>Tomitella</taxon>
    </lineage>
</organism>